<proteinExistence type="inferred from homology"/>
<feature type="domain" description="Carbohydrate kinase FGGY N-terminal" evidence="4">
    <location>
        <begin position="7"/>
        <end position="191"/>
    </location>
</feature>
<protein>
    <submittedName>
        <fullName evidence="6">Sugar (Pentulose or hexulose) kinase</fullName>
    </submittedName>
</protein>
<dbReference type="Pfam" id="PF21546">
    <property type="entry name" value="FGGY_C_2"/>
    <property type="match status" value="1"/>
</dbReference>
<evidence type="ECO:0000259" key="4">
    <source>
        <dbReference type="Pfam" id="PF00370"/>
    </source>
</evidence>
<keyword evidence="7" id="KW-1185">Reference proteome</keyword>
<dbReference type="OrthoDB" id="9786272at2"/>
<dbReference type="GO" id="GO:0005997">
    <property type="term" value="P:xylulose metabolic process"/>
    <property type="evidence" value="ECO:0007669"/>
    <property type="project" value="TreeGrafter"/>
</dbReference>
<dbReference type="PANTHER" id="PTHR10196:SF57">
    <property type="entry name" value="XYLULOSE KINASE"/>
    <property type="match status" value="1"/>
</dbReference>
<evidence type="ECO:0000256" key="2">
    <source>
        <dbReference type="ARBA" id="ARBA00022679"/>
    </source>
</evidence>
<reference evidence="6 7" key="1">
    <citation type="submission" date="2016-10" db="EMBL/GenBank/DDBJ databases">
        <authorList>
            <person name="de Groot N.N."/>
        </authorList>
    </citation>
    <scope>NUCLEOTIDE SEQUENCE [LARGE SCALE GENOMIC DNA]</scope>
    <source>
        <strain evidence="6 7">DSM 25186</strain>
    </source>
</reference>
<gene>
    <name evidence="6" type="ORF">SAMN05421823_106193</name>
</gene>
<dbReference type="CDD" id="cd07772">
    <property type="entry name" value="ASKHA_NBD_FGGY_NaCK-like"/>
    <property type="match status" value="1"/>
</dbReference>
<dbReference type="GO" id="GO:0005829">
    <property type="term" value="C:cytosol"/>
    <property type="evidence" value="ECO:0007669"/>
    <property type="project" value="TreeGrafter"/>
</dbReference>
<dbReference type="InterPro" id="IPR043129">
    <property type="entry name" value="ATPase_NBD"/>
</dbReference>
<evidence type="ECO:0000259" key="5">
    <source>
        <dbReference type="Pfam" id="PF21546"/>
    </source>
</evidence>
<dbReference type="RefSeq" id="WP_089683939.1">
    <property type="nucleotide sequence ID" value="NZ_FNFO01000006.1"/>
</dbReference>
<dbReference type="PANTHER" id="PTHR10196">
    <property type="entry name" value="SUGAR KINASE"/>
    <property type="match status" value="1"/>
</dbReference>
<dbReference type="AlphaFoldDB" id="A0A1G9KKP1"/>
<dbReference type="InterPro" id="IPR049382">
    <property type="entry name" value="FGGY_C_2"/>
</dbReference>
<comment type="similarity">
    <text evidence="1">Belongs to the FGGY kinase family.</text>
</comment>
<keyword evidence="3 6" id="KW-0418">Kinase</keyword>
<keyword evidence="2" id="KW-0808">Transferase</keyword>
<feature type="domain" description="Carbohydrate kinase FGGY C-terminal" evidence="5">
    <location>
        <begin position="242"/>
        <end position="426"/>
    </location>
</feature>
<organism evidence="6 7">
    <name type="scientific">Catalinimonas alkaloidigena</name>
    <dbReference type="NCBI Taxonomy" id="1075417"/>
    <lineage>
        <taxon>Bacteria</taxon>
        <taxon>Pseudomonadati</taxon>
        <taxon>Bacteroidota</taxon>
        <taxon>Cytophagia</taxon>
        <taxon>Cytophagales</taxon>
        <taxon>Catalimonadaceae</taxon>
        <taxon>Catalinimonas</taxon>
    </lineage>
</organism>
<evidence type="ECO:0000256" key="1">
    <source>
        <dbReference type="ARBA" id="ARBA00009156"/>
    </source>
</evidence>
<dbReference type="SUPFAM" id="SSF53067">
    <property type="entry name" value="Actin-like ATPase domain"/>
    <property type="match status" value="2"/>
</dbReference>
<evidence type="ECO:0000313" key="6">
    <source>
        <dbReference type="EMBL" id="SDL50358.1"/>
    </source>
</evidence>
<dbReference type="Proteomes" id="UP000198510">
    <property type="component" value="Unassembled WGS sequence"/>
</dbReference>
<dbReference type="InterPro" id="IPR018484">
    <property type="entry name" value="FGGY_N"/>
</dbReference>
<dbReference type="GO" id="GO:0004856">
    <property type="term" value="F:D-xylulokinase activity"/>
    <property type="evidence" value="ECO:0007669"/>
    <property type="project" value="TreeGrafter"/>
</dbReference>
<evidence type="ECO:0000256" key="3">
    <source>
        <dbReference type="ARBA" id="ARBA00022777"/>
    </source>
</evidence>
<name>A0A1G9KKP1_9BACT</name>
<sequence>MQALTAIFDIGKTNKKFLLFDEGFRIVKEVSIHPDDSADEDGFPCEDLPRLMSWMQQTWDEARRTPDYQIRSLNFTTYGASFVHLDADGHPVAPLYNYLKPLPPDVRDQFYADYGPADQLARETASPALDLLNSGLQLYWLKQARPDVFAQIHISLHLPQFCSFLFTGHQASELTSIGCHTALWDYDQNTYHRWVNAEGIAPLFPPLALGTKRLELEGGLIAGVGLHDSSASLVPYLKTIEEPFLLISTGTWSITMNPFSDDPLTPELLAQDCLNFLTYEGKTVRASRLFLGYEHESRVKQLEADFHQKPDSYKWVRFNPTYLKPAAQPKAVQTSVLSETEEEQPPTPATFEEAYHQLVMELVALQLHALQLAQGTTVARKVIVTGGFCHNEIFLKGLASLLPDQEVYISDLPHATAIGAALVLQETLSPEVRAAITPLTKIEKLAL</sequence>
<dbReference type="Gene3D" id="3.30.420.40">
    <property type="match status" value="2"/>
</dbReference>
<dbReference type="STRING" id="1075417.SAMN05421823_106193"/>
<dbReference type="EMBL" id="FNFO01000006">
    <property type="protein sequence ID" value="SDL50358.1"/>
    <property type="molecule type" value="Genomic_DNA"/>
</dbReference>
<evidence type="ECO:0000313" key="7">
    <source>
        <dbReference type="Proteomes" id="UP000198510"/>
    </source>
</evidence>
<dbReference type="Pfam" id="PF00370">
    <property type="entry name" value="FGGY_N"/>
    <property type="match status" value="1"/>
</dbReference>
<accession>A0A1G9KKP1</accession>